<dbReference type="Proteomes" id="UP001595740">
    <property type="component" value="Unassembled WGS sequence"/>
</dbReference>
<organism evidence="1 2">
    <name type="scientific">Lysobacter cavernae</name>
    <dbReference type="NCBI Taxonomy" id="1685901"/>
    <lineage>
        <taxon>Bacteria</taxon>
        <taxon>Pseudomonadati</taxon>
        <taxon>Pseudomonadota</taxon>
        <taxon>Gammaproteobacteria</taxon>
        <taxon>Lysobacterales</taxon>
        <taxon>Lysobacteraceae</taxon>
        <taxon>Lysobacter</taxon>
    </lineage>
</organism>
<sequence>MLELTLLLIAPATGGALLYRLWSTRAPRAQHAGLAVGQIPLALRRRRAMAVRREVVHG</sequence>
<dbReference type="EMBL" id="JBHRXK010000001">
    <property type="protein sequence ID" value="MFC3549428.1"/>
    <property type="molecule type" value="Genomic_DNA"/>
</dbReference>
<comment type="caution">
    <text evidence="1">The sequence shown here is derived from an EMBL/GenBank/DDBJ whole genome shotgun (WGS) entry which is preliminary data.</text>
</comment>
<keyword evidence="2" id="KW-1185">Reference proteome</keyword>
<name>A0ABV7RKN7_9GAMM</name>
<accession>A0ABV7RKN7</accession>
<gene>
    <name evidence="1" type="ORF">ACFOLC_00190</name>
</gene>
<evidence type="ECO:0000313" key="2">
    <source>
        <dbReference type="Proteomes" id="UP001595740"/>
    </source>
</evidence>
<proteinExistence type="predicted"/>
<dbReference type="RefSeq" id="WP_386756660.1">
    <property type="nucleotide sequence ID" value="NZ_JBHRXK010000001.1"/>
</dbReference>
<protein>
    <submittedName>
        <fullName evidence="1">Uncharacterized protein</fullName>
    </submittedName>
</protein>
<evidence type="ECO:0000313" key="1">
    <source>
        <dbReference type="EMBL" id="MFC3549428.1"/>
    </source>
</evidence>
<reference evidence="2" key="1">
    <citation type="journal article" date="2019" name="Int. J. Syst. Evol. Microbiol.">
        <title>The Global Catalogue of Microorganisms (GCM) 10K type strain sequencing project: providing services to taxonomists for standard genome sequencing and annotation.</title>
        <authorList>
            <consortium name="The Broad Institute Genomics Platform"/>
            <consortium name="The Broad Institute Genome Sequencing Center for Infectious Disease"/>
            <person name="Wu L."/>
            <person name="Ma J."/>
        </authorList>
    </citation>
    <scope>NUCLEOTIDE SEQUENCE [LARGE SCALE GENOMIC DNA]</scope>
    <source>
        <strain evidence="2">KCTC 42875</strain>
    </source>
</reference>